<dbReference type="RefSeq" id="WP_084372593.1">
    <property type="nucleotide sequence ID" value="NZ_FWYF01000002.1"/>
</dbReference>
<name>A0A1W2GC36_REIFA</name>
<feature type="transmembrane region" description="Helical" evidence="3">
    <location>
        <begin position="7"/>
        <end position="24"/>
    </location>
</feature>
<feature type="coiled-coil region" evidence="1">
    <location>
        <begin position="70"/>
        <end position="97"/>
    </location>
</feature>
<feature type="region of interest" description="Disordered" evidence="2">
    <location>
        <begin position="97"/>
        <end position="123"/>
    </location>
</feature>
<dbReference type="AlphaFoldDB" id="A0A1W2GC36"/>
<protein>
    <submittedName>
        <fullName evidence="4">Uncharacterized protein</fullName>
    </submittedName>
</protein>
<reference evidence="4 5" key="1">
    <citation type="submission" date="2017-04" db="EMBL/GenBank/DDBJ databases">
        <authorList>
            <person name="Afonso C.L."/>
            <person name="Miller P.J."/>
            <person name="Scott M.A."/>
            <person name="Spackman E."/>
            <person name="Goraichik I."/>
            <person name="Dimitrov K.M."/>
            <person name="Suarez D.L."/>
            <person name="Swayne D.E."/>
        </authorList>
    </citation>
    <scope>NUCLEOTIDE SEQUENCE [LARGE SCALE GENOMIC DNA]</scope>
    <source>
        <strain evidence="4 5">DSM 26133</strain>
    </source>
</reference>
<keyword evidence="3" id="KW-0812">Transmembrane</keyword>
<evidence type="ECO:0000313" key="5">
    <source>
        <dbReference type="Proteomes" id="UP000192472"/>
    </source>
</evidence>
<evidence type="ECO:0000256" key="1">
    <source>
        <dbReference type="SAM" id="Coils"/>
    </source>
</evidence>
<evidence type="ECO:0000256" key="2">
    <source>
        <dbReference type="SAM" id="MobiDB-lite"/>
    </source>
</evidence>
<organism evidence="4 5">
    <name type="scientific">Reichenbachiella faecimaris</name>
    <dbReference type="NCBI Taxonomy" id="692418"/>
    <lineage>
        <taxon>Bacteria</taxon>
        <taxon>Pseudomonadati</taxon>
        <taxon>Bacteroidota</taxon>
        <taxon>Cytophagia</taxon>
        <taxon>Cytophagales</taxon>
        <taxon>Reichenbachiellaceae</taxon>
        <taxon>Reichenbachiella</taxon>
    </lineage>
</organism>
<evidence type="ECO:0000256" key="3">
    <source>
        <dbReference type="SAM" id="Phobius"/>
    </source>
</evidence>
<feature type="transmembrane region" description="Helical" evidence="3">
    <location>
        <begin position="44"/>
        <end position="65"/>
    </location>
</feature>
<sequence>MKKFKTFFYGIYILYFAFSAFIAFNYEKIVLHWDWDWISTWTGLIRLVLQMGGIGTILFITEIIVENIHLISKRSKIKALENEVTDLKAKLYDKSNTQPVTPQVSEPPIIEKKEEEDKSQEPS</sequence>
<keyword evidence="3" id="KW-0472">Membrane</keyword>
<accession>A0A1W2GC36</accession>
<feature type="compositionally biased region" description="Basic and acidic residues" evidence="2">
    <location>
        <begin position="109"/>
        <end position="123"/>
    </location>
</feature>
<dbReference type="EMBL" id="FWYF01000002">
    <property type="protein sequence ID" value="SMD34215.1"/>
    <property type="molecule type" value="Genomic_DNA"/>
</dbReference>
<proteinExistence type="predicted"/>
<keyword evidence="3" id="KW-1133">Transmembrane helix</keyword>
<dbReference type="Proteomes" id="UP000192472">
    <property type="component" value="Unassembled WGS sequence"/>
</dbReference>
<evidence type="ECO:0000313" key="4">
    <source>
        <dbReference type="EMBL" id="SMD34215.1"/>
    </source>
</evidence>
<keyword evidence="1" id="KW-0175">Coiled coil</keyword>
<dbReference type="OrthoDB" id="982940at2"/>
<keyword evidence="5" id="KW-1185">Reference proteome</keyword>
<gene>
    <name evidence="4" type="ORF">SAMN04488029_1904</name>
</gene>